<dbReference type="InterPro" id="IPR003953">
    <property type="entry name" value="FAD-dep_OxRdtase_2_FAD-bd"/>
</dbReference>
<evidence type="ECO:0000256" key="1">
    <source>
        <dbReference type="ARBA" id="ARBA00001974"/>
    </source>
</evidence>
<evidence type="ECO:0000256" key="5">
    <source>
        <dbReference type="SAM" id="Phobius"/>
    </source>
</evidence>
<name>A0A1M5EG70_9GAMM</name>
<keyword evidence="5" id="KW-1133">Transmembrane helix</keyword>
<evidence type="ECO:0000256" key="2">
    <source>
        <dbReference type="ARBA" id="ARBA00022630"/>
    </source>
</evidence>
<keyword evidence="5" id="KW-0472">Membrane</keyword>
<dbReference type="PANTHER" id="PTHR43400">
    <property type="entry name" value="FUMARATE REDUCTASE"/>
    <property type="match status" value="1"/>
</dbReference>
<comment type="cofactor">
    <cofactor evidence="1">
        <name>FAD</name>
        <dbReference type="ChEBI" id="CHEBI:57692"/>
    </cofactor>
</comment>
<dbReference type="SUPFAM" id="SSF56425">
    <property type="entry name" value="Succinate dehydrogenase/fumarate reductase flavoprotein, catalytic domain"/>
    <property type="match status" value="1"/>
</dbReference>
<dbReference type="RefSeq" id="WP_072840151.1">
    <property type="nucleotide sequence ID" value="NZ_FQVF01000011.1"/>
</dbReference>
<evidence type="ECO:0000256" key="3">
    <source>
        <dbReference type="ARBA" id="ARBA00022827"/>
    </source>
</evidence>
<dbReference type="InterPro" id="IPR036188">
    <property type="entry name" value="FAD/NAD-bd_sf"/>
</dbReference>
<keyword evidence="2" id="KW-0285">Flavoprotein</keyword>
<dbReference type="OrthoDB" id="9813348at2"/>
<keyword evidence="3" id="KW-0274">FAD</keyword>
<reference evidence="8" key="1">
    <citation type="submission" date="2016-11" db="EMBL/GenBank/DDBJ databases">
        <authorList>
            <person name="Varghese N."/>
            <person name="Submissions S."/>
        </authorList>
    </citation>
    <scope>NUCLEOTIDE SEQUENCE [LARGE SCALE GENOMIC DNA]</scope>
    <source>
        <strain evidence="8">DSM 16579</strain>
    </source>
</reference>
<evidence type="ECO:0000313" key="8">
    <source>
        <dbReference type="Proteomes" id="UP000184517"/>
    </source>
</evidence>
<dbReference type="EMBL" id="FQVF01000011">
    <property type="protein sequence ID" value="SHF78219.1"/>
    <property type="molecule type" value="Genomic_DNA"/>
</dbReference>
<keyword evidence="8" id="KW-1185">Reference proteome</keyword>
<dbReference type="PANTHER" id="PTHR43400:SF10">
    <property type="entry name" value="3-OXOSTEROID 1-DEHYDROGENASE"/>
    <property type="match status" value="1"/>
</dbReference>
<evidence type="ECO:0000259" key="6">
    <source>
        <dbReference type="Pfam" id="PF00890"/>
    </source>
</evidence>
<dbReference type="InterPro" id="IPR050315">
    <property type="entry name" value="FAD-oxidoreductase_2"/>
</dbReference>
<organism evidence="7 8">
    <name type="scientific">Marinomonas polaris DSM 16579</name>
    <dbReference type="NCBI Taxonomy" id="1122206"/>
    <lineage>
        <taxon>Bacteria</taxon>
        <taxon>Pseudomonadati</taxon>
        <taxon>Pseudomonadota</taxon>
        <taxon>Gammaproteobacteria</taxon>
        <taxon>Oceanospirillales</taxon>
        <taxon>Oceanospirillaceae</taxon>
        <taxon>Marinomonas</taxon>
    </lineage>
</organism>
<feature type="domain" description="FAD-dependent oxidoreductase 2 FAD-binding" evidence="6">
    <location>
        <begin position="20"/>
        <end position="555"/>
    </location>
</feature>
<evidence type="ECO:0000256" key="4">
    <source>
        <dbReference type="ARBA" id="ARBA00023002"/>
    </source>
</evidence>
<dbReference type="AlphaFoldDB" id="A0A1M5EG70"/>
<sequence length="591" mass="64022">MSQLDPYKGLKQCLDQTQYDIIVLGAGAGGMAAALFGAIEGQKVLLIERTHYVGGTTALSGGTTWVPMTRYLKDTPMNDTKEKVMNFLDHAVGDRSERSLREAFLESGAEAIHTLVDNTEVKFRACAYHPDYLADLPDASLNGRALEPLPYVAKHLGSALNLLRHPIPEFTVLGGMMVNREDIGHLLARFKSSTSFLYTARVVTQYAIDRALYGRTRRSVMGHALVARMLQSMLDRNIDLLVDTETLAINKNTAGKVSRLTLSQNGEVRHLIANKAIILASGGFARNPEKRAKLLPKQLPADSPSAEGHSSNLHHQVELLGAHYGQGHDQAAFWAPVSTRQRKNGTKAVFPHFVFDRSKPGTLCVDSNGQRFVNETVSYHEFGKAMLEGGKNTKHAWIITDAKGLAKYGLGMVRLGGDNPAPYLQDGYLKTGKSISELAQQLQIDETLLSSSIASINSAAKTGEDTLFGRGSTAYQKANGDPNQKPNPTIGALDQPPYYAVKLQPADIGAAQGLVGNKHAQLITINNEPIDGLYACGNDLHSIMGGTYPGPGITIGPAIVFAYKAIQHAINPLNTNQKNTMSQTKATCETH</sequence>
<dbReference type="Pfam" id="PF00890">
    <property type="entry name" value="FAD_binding_2"/>
    <property type="match status" value="1"/>
</dbReference>
<dbReference type="STRING" id="1122206.SAMN02745753_02632"/>
<dbReference type="SUPFAM" id="SSF51905">
    <property type="entry name" value="FAD/NAD(P)-binding domain"/>
    <property type="match status" value="1"/>
</dbReference>
<feature type="transmembrane region" description="Helical" evidence="5">
    <location>
        <begin position="21"/>
        <end position="39"/>
    </location>
</feature>
<dbReference type="GO" id="GO:0008202">
    <property type="term" value="P:steroid metabolic process"/>
    <property type="evidence" value="ECO:0007669"/>
    <property type="project" value="UniProtKB-ARBA"/>
</dbReference>
<evidence type="ECO:0000313" key="7">
    <source>
        <dbReference type="EMBL" id="SHF78219.1"/>
    </source>
</evidence>
<gene>
    <name evidence="7" type="ORF">SAMN02745753_02632</name>
</gene>
<dbReference type="GO" id="GO:0016491">
    <property type="term" value="F:oxidoreductase activity"/>
    <property type="evidence" value="ECO:0007669"/>
    <property type="project" value="UniProtKB-KW"/>
</dbReference>
<proteinExistence type="predicted"/>
<keyword evidence="5" id="KW-0812">Transmembrane</keyword>
<dbReference type="InterPro" id="IPR027477">
    <property type="entry name" value="Succ_DH/fumarate_Rdtase_cat_sf"/>
</dbReference>
<dbReference type="Proteomes" id="UP000184517">
    <property type="component" value="Unassembled WGS sequence"/>
</dbReference>
<accession>A0A1M5EG70</accession>
<protein>
    <submittedName>
        <fullName evidence="7">Succinate dehydrogenase/fumarate reductase, flavoprotein subunit</fullName>
    </submittedName>
</protein>
<keyword evidence="4" id="KW-0560">Oxidoreductase</keyword>
<dbReference type="Gene3D" id="3.50.50.60">
    <property type="entry name" value="FAD/NAD(P)-binding domain"/>
    <property type="match status" value="2"/>
</dbReference>